<dbReference type="PANTHER" id="PTHR33434:SF2">
    <property type="entry name" value="FATTY ACID-BINDING PROTEIN TM_1468"/>
    <property type="match status" value="1"/>
</dbReference>
<proteinExistence type="predicted"/>
<accession>X1QHL2</accession>
<reference evidence="2" key="1">
    <citation type="journal article" date="2014" name="Front. Microbiol.">
        <title>High frequency of phylogenetically diverse reductive dehalogenase-homologous genes in deep subseafloor sedimentary metagenomes.</title>
        <authorList>
            <person name="Kawai M."/>
            <person name="Futagami T."/>
            <person name="Toyoda A."/>
            <person name="Takaki Y."/>
            <person name="Nishi S."/>
            <person name="Hori S."/>
            <person name="Arai W."/>
            <person name="Tsubouchi T."/>
            <person name="Morono Y."/>
            <person name="Uchiyama I."/>
            <person name="Ito T."/>
            <person name="Fujiyama A."/>
            <person name="Inagaki F."/>
            <person name="Takami H."/>
        </authorList>
    </citation>
    <scope>NUCLEOTIDE SEQUENCE</scope>
    <source>
        <strain evidence="2">Expedition CK06-06</strain>
    </source>
</reference>
<evidence type="ECO:0000313" key="2">
    <source>
        <dbReference type="EMBL" id="GAI42769.1"/>
    </source>
</evidence>
<name>X1QHL2_9ZZZZ</name>
<dbReference type="AlphaFoldDB" id="X1QHL2"/>
<dbReference type="InterPro" id="IPR003797">
    <property type="entry name" value="DegV"/>
</dbReference>
<evidence type="ECO:0000256" key="1">
    <source>
        <dbReference type="ARBA" id="ARBA00023121"/>
    </source>
</evidence>
<dbReference type="Pfam" id="PF02645">
    <property type="entry name" value="DegV"/>
    <property type="match status" value="1"/>
</dbReference>
<comment type="caution">
    <text evidence="2">The sequence shown here is derived from an EMBL/GenBank/DDBJ whole genome shotgun (WGS) entry which is preliminary data.</text>
</comment>
<dbReference type="PANTHER" id="PTHR33434">
    <property type="entry name" value="DEGV DOMAIN-CONTAINING PROTEIN DR_1986-RELATED"/>
    <property type="match status" value="1"/>
</dbReference>
<organism evidence="2">
    <name type="scientific">marine sediment metagenome</name>
    <dbReference type="NCBI Taxonomy" id="412755"/>
    <lineage>
        <taxon>unclassified sequences</taxon>
        <taxon>metagenomes</taxon>
        <taxon>ecological metagenomes</taxon>
    </lineage>
</organism>
<evidence type="ECO:0008006" key="3">
    <source>
        <dbReference type="Google" id="ProtNLM"/>
    </source>
</evidence>
<keyword evidence="1" id="KW-0446">Lipid-binding</keyword>
<dbReference type="Gene3D" id="3.40.50.10170">
    <property type="match status" value="1"/>
</dbReference>
<protein>
    <recommendedName>
        <fullName evidence="3">DegV family protein</fullName>
    </recommendedName>
</protein>
<dbReference type="EMBL" id="BARV01031893">
    <property type="protein sequence ID" value="GAI42769.1"/>
    <property type="molecule type" value="Genomic_DNA"/>
</dbReference>
<dbReference type="NCBIfam" id="TIGR00762">
    <property type="entry name" value="DegV"/>
    <property type="match status" value="1"/>
</dbReference>
<dbReference type="GO" id="GO:0008289">
    <property type="term" value="F:lipid binding"/>
    <property type="evidence" value="ECO:0007669"/>
    <property type="project" value="UniProtKB-KW"/>
</dbReference>
<sequence>MIKIVTDSSADLPAEVAEELGITIVPLYVRFGNEVYRERVSITDDEFYDKLLHGPVHPVTIQPSPQDFAEAYRNLSEADGIVSIHLSSKLSGTYNSALRGKEMVEKGCPIEVIDSQLLTAALLSYLVRSFSFKVYLA</sequence>
<dbReference type="SUPFAM" id="SSF82549">
    <property type="entry name" value="DAK1/DegV-like"/>
    <property type="match status" value="1"/>
</dbReference>
<feature type="non-terminal residue" evidence="2">
    <location>
        <position position="137"/>
    </location>
</feature>
<dbReference type="PROSITE" id="PS51482">
    <property type="entry name" value="DEGV"/>
    <property type="match status" value="1"/>
</dbReference>
<dbReference type="InterPro" id="IPR050270">
    <property type="entry name" value="DegV_domain_contain"/>
</dbReference>
<gene>
    <name evidence="2" type="ORF">S06H3_50376</name>
</gene>